<dbReference type="InterPro" id="IPR001969">
    <property type="entry name" value="Aspartic_peptidase_AS"/>
</dbReference>
<evidence type="ECO:0000313" key="1">
    <source>
        <dbReference type="EMBL" id="GFY12261.1"/>
    </source>
</evidence>
<dbReference type="Gene3D" id="2.40.70.10">
    <property type="entry name" value="Acid Proteases"/>
    <property type="match status" value="1"/>
</dbReference>
<dbReference type="SUPFAM" id="SSF50630">
    <property type="entry name" value="Acid proteases"/>
    <property type="match status" value="1"/>
</dbReference>
<dbReference type="InterPro" id="IPR021109">
    <property type="entry name" value="Peptidase_aspartic_dom_sf"/>
</dbReference>
<dbReference type="GO" id="GO:0004190">
    <property type="term" value="F:aspartic-type endopeptidase activity"/>
    <property type="evidence" value="ECO:0007669"/>
    <property type="project" value="InterPro"/>
</dbReference>
<gene>
    <name evidence="1" type="ORF">TNCV_283641</name>
</gene>
<dbReference type="GO" id="GO:0006508">
    <property type="term" value="P:proteolysis"/>
    <property type="evidence" value="ECO:0007669"/>
    <property type="project" value="InterPro"/>
</dbReference>
<evidence type="ECO:0000313" key="2">
    <source>
        <dbReference type="Proteomes" id="UP000887159"/>
    </source>
</evidence>
<accession>A0A8X6SPV6</accession>
<organism evidence="1 2">
    <name type="scientific">Trichonephila clavipes</name>
    <name type="common">Golden silk orbweaver</name>
    <name type="synonym">Nephila clavipes</name>
    <dbReference type="NCBI Taxonomy" id="2585209"/>
    <lineage>
        <taxon>Eukaryota</taxon>
        <taxon>Metazoa</taxon>
        <taxon>Ecdysozoa</taxon>
        <taxon>Arthropoda</taxon>
        <taxon>Chelicerata</taxon>
        <taxon>Arachnida</taxon>
        <taxon>Araneae</taxon>
        <taxon>Araneomorphae</taxon>
        <taxon>Entelegynae</taxon>
        <taxon>Araneoidea</taxon>
        <taxon>Nephilidae</taxon>
        <taxon>Trichonephila</taxon>
    </lineage>
</organism>
<keyword evidence="2" id="KW-1185">Reference proteome</keyword>
<comment type="caution">
    <text evidence="1">The sequence shown here is derived from an EMBL/GenBank/DDBJ whole genome shotgun (WGS) entry which is preliminary data.</text>
</comment>
<dbReference type="Proteomes" id="UP000887159">
    <property type="component" value="Unassembled WGS sequence"/>
</dbReference>
<dbReference type="EMBL" id="BMAU01021313">
    <property type="protein sequence ID" value="GFY12261.1"/>
    <property type="molecule type" value="Genomic_DNA"/>
</dbReference>
<evidence type="ECO:0008006" key="3">
    <source>
        <dbReference type="Google" id="ProtNLM"/>
    </source>
</evidence>
<dbReference type="CDD" id="cd00303">
    <property type="entry name" value="retropepsin_like"/>
    <property type="match status" value="1"/>
</dbReference>
<dbReference type="AlphaFoldDB" id="A0A8X6SPV6"/>
<proteinExistence type="predicted"/>
<reference evidence="1" key="1">
    <citation type="submission" date="2020-08" db="EMBL/GenBank/DDBJ databases">
        <title>Multicomponent nature underlies the extraordinary mechanical properties of spider dragline silk.</title>
        <authorList>
            <person name="Kono N."/>
            <person name="Nakamura H."/>
            <person name="Mori M."/>
            <person name="Yoshida Y."/>
            <person name="Ohtoshi R."/>
            <person name="Malay A.D."/>
            <person name="Moran D.A.P."/>
            <person name="Tomita M."/>
            <person name="Numata K."/>
            <person name="Arakawa K."/>
        </authorList>
    </citation>
    <scope>NUCLEOTIDE SEQUENCE</scope>
</reference>
<dbReference type="Pfam" id="PF13975">
    <property type="entry name" value="gag-asp_proteas"/>
    <property type="match status" value="1"/>
</dbReference>
<protein>
    <recommendedName>
        <fullName evidence="3">Peptidase A2 domain-containing protein</fullName>
    </recommendedName>
</protein>
<sequence length="179" mass="20727">MELEKGSVSTHPDAITGSRYNVYSPQFLSPYHHLSFSLQRPTVYPRSRRLQQRPSVLRLDAPTFYLRQRTHESYTLAQPHRTRELMIIQGIINFKQVEVLLDTGSSVNIIPKNMISQINGHHNVEYIKTQITTVNGQIKVSEAITLQLKIGEIIKDIKFLIVNVELKYLMISNKLYECF</sequence>
<name>A0A8X6SPV6_TRICX</name>
<dbReference type="PROSITE" id="PS00141">
    <property type="entry name" value="ASP_PROTEASE"/>
    <property type="match status" value="1"/>
</dbReference>